<feature type="non-terminal residue" evidence="1">
    <location>
        <position position="185"/>
    </location>
</feature>
<comment type="caution">
    <text evidence="1">The sequence shown here is derived from an EMBL/GenBank/DDBJ whole genome shotgun (WGS) entry which is preliminary data.</text>
</comment>
<organism evidence="1 3">
    <name type="scientific">Rotaria sordida</name>
    <dbReference type="NCBI Taxonomy" id="392033"/>
    <lineage>
        <taxon>Eukaryota</taxon>
        <taxon>Metazoa</taxon>
        <taxon>Spiralia</taxon>
        <taxon>Gnathifera</taxon>
        <taxon>Rotifera</taxon>
        <taxon>Eurotatoria</taxon>
        <taxon>Bdelloidea</taxon>
        <taxon>Philodinida</taxon>
        <taxon>Philodinidae</taxon>
        <taxon>Rotaria</taxon>
    </lineage>
</organism>
<evidence type="ECO:0000313" key="4">
    <source>
        <dbReference type="Proteomes" id="UP000663870"/>
    </source>
</evidence>
<evidence type="ECO:0000313" key="1">
    <source>
        <dbReference type="EMBL" id="CAF1546822.1"/>
    </source>
</evidence>
<evidence type="ECO:0008006" key="5">
    <source>
        <dbReference type="Google" id="ProtNLM"/>
    </source>
</evidence>
<reference evidence="1" key="1">
    <citation type="submission" date="2021-02" db="EMBL/GenBank/DDBJ databases">
        <authorList>
            <person name="Nowell W R."/>
        </authorList>
    </citation>
    <scope>NUCLEOTIDE SEQUENCE</scope>
</reference>
<evidence type="ECO:0000313" key="2">
    <source>
        <dbReference type="EMBL" id="CAF1671612.1"/>
    </source>
</evidence>
<sequence length="185" mass="21675">STFYEIRAKTLPSNPKSLDFEVPESYSKTYSGEQFLTYDSTHKKLGGRLMIFTTEVLIKMLCSCEVILIDGTFKTRPIMFSQFPDISIHECWYHFTQSIFRNIQKIGLTSMYENNEKVKIWLKSLMALPLIMNNAVDSSIELLIENVPSSDKLLIEFHEYFKNQWVTRILIKYWNLGPIHLRCNS</sequence>
<dbReference type="EMBL" id="CAJNOL010015426">
    <property type="protein sequence ID" value="CAF1671612.1"/>
    <property type="molecule type" value="Genomic_DNA"/>
</dbReference>
<proteinExistence type="predicted"/>
<dbReference type="Proteomes" id="UP000663870">
    <property type="component" value="Unassembled WGS sequence"/>
</dbReference>
<evidence type="ECO:0000313" key="3">
    <source>
        <dbReference type="Proteomes" id="UP000663854"/>
    </source>
</evidence>
<dbReference type="Proteomes" id="UP000663854">
    <property type="component" value="Unassembled WGS sequence"/>
</dbReference>
<accession>A0A815WCB8</accession>
<keyword evidence="4" id="KW-1185">Reference proteome</keyword>
<feature type="non-terminal residue" evidence="1">
    <location>
        <position position="1"/>
    </location>
</feature>
<gene>
    <name evidence="2" type="ORF">JXQ802_LOCUS57687</name>
    <name evidence="1" type="ORF">PYM288_LOCUS41084</name>
</gene>
<dbReference type="AlphaFoldDB" id="A0A815WCB8"/>
<name>A0A815WCB8_9BILA</name>
<dbReference type="EMBL" id="CAJNOH010013533">
    <property type="protein sequence ID" value="CAF1546822.1"/>
    <property type="molecule type" value="Genomic_DNA"/>
</dbReference>
<protein>
    <recommendedName>
        <fullName evidence="5">MULE transposase domain-containing protein</fullName>
    </recommendedName>
</protein>